<dbReference type="Pfam" id="PF08386">
    <property type="entry name" value="Abhydrolase_4"/>
    <property type="match status" value="1"/>
</dbReference>
<dbReference type="InterPro" id="IPR029058">
    <property type="entry name" value="AB_hydrolase_fold"/>
</dbReference>
<reference evidence="6 7" key="1">
    <citation type="submission" date="2024-10" db="EMBL/GenBank/DDBJ databases">
        <title>The Natural Products Discovery Center: Release of the First 8490 Sequenced Strains for Exploring Actinobacteria Biosynthetic Diversity.</title>
        <authorList>
            <person name="Kalkreuter E."/>
            <person name="Kautsar S.A."/>
            <person name="Yang D."/>
            <person name="Bader C.D."/>
            <person name="Teijaro C.N."/>
            <person name="Fluegel L."/>
            <person name="Davis C.M."/>
            <person name="Simpson J.R."/>
            <person name="Lauterbach L."/>
            <person name="Steele A.D."/>
            <person name="Gui C."/>
            <person name="Meng S."/>
            <person name="Li G."/>
            <person name="Viehrig K."/>
            <person name="Ye F."/>
            <person name="Su P."/>
            <person name="Kiefer A.F."/>
            <person name="Nichols A."/>
            <person name="Cepeda A.J."/>
            <person name="Yan W."/>
            <person name="Fan B."/>
            <person name="Jiang Y."/>
            <person name="Adhikari A."/>
            <person name="Zheng C.-J."/>
            <person name="Schuster L."/>
            <person name="Cowan T.M."/>
            <person name="Smanski M.J."/>
            <person name="Chevrette M.G."/>
            <person name="De Carvalho L.P.S."/>
            <person name="Shen B."/>
        </authorList>
    </citation>
    <scope>NUCLEOTIDE SEQUENCE [LARGE SCALE GENOMIC DNA]</scope>
    <source>
        <strain evidence="6 7">NPDC001390</strain>
    </source>
</reference>
<dbReference type="PANTHER" id="PTHR43248">
    <property type="entry name" value="2-SUCCINYL-6-HYDROXY-2,4-CYCLOHEXADIENE-1-CARBOXYLATE SYNTHASE"/>
    <property type="match status" value="1"/>
</dbReference>
<name>A0ABW6UCZ1_9ACTN</name>
<gene>
    <name evidence="6" type="ORF">ACFY1D_02990</name>
</gene>
<evidence type="ECO:0000256" key="3">
    <source>
        <dbReference type="ARBA" id="ARBA00022801"/>
    </source>
</evidence>
<feature type="domain" description="Peptidase S33 tripeptidyl aminopeptidase-like C-terminal" evidence="5">
    <location>
        <begin position="461"/>
        <end position="563"/>
    </location>
</feature>
<proteinExistence type="inferred from homology"/>
<comment type="similarity">
    <text evidence="1">Belongs to the peptidase S33 family.</text>
</comment>
<evidence type="ECO:0000313" key="6">
    <source>
        <dbReference type="EMBL" id="MFF4520429.1"/>
    </source>
</evidence>
<protein>
    <submittedName>
        <fullName evidence="6">Alpha/beta hydrolase</fullName>
    </submittedName>
</protein>
<evidence type="ECO:0000256" key="4">
    <source>
        <dbReference type="SAM" id="MobiDB-lite"/>
    </source>
</evidence>
<comment type="caution">
    <text evidence="6">The sequence shown here is derived from an EMBL/GenBank/DDBJ whole genome shotgun (WGS) entry which is preliminary data.</text>
</comment>
<dbReference type="Gene3D" id="3.40.50.1820">
    <property type="entry name" value="alpha/beta hydrolase"/>
    <property type="match status" value="1"/>
</dbReference>
<organism evidence="6 7">
    <name type="scientific">Streptomyces bluensis</name>
    <dbReference type="NCBI Taxonomy" id="33897"/>
    <lineage>
        <taxon>Bacteria</taxon>
        <taxon>Bacillati</taxon>
        <taxon>Actinomycetota</taxon>
        <taxon>Actinomycetes</taxon>
        <taxon>Kitasatosporales</taxon>
        <taxon>Streptomycetaceae</taxon>
        <taxon>Streptomyces</taxon>
    </lineage>
</organism>
<dbReference type="GO" id="GO:0016787">
    <property type="term" value="F:hydrolase activity"/>
    <property type="evidence" value="ECO:0007669"/>
    <property type="project" value="UniProtKB-KW"/>
</dbReference>
<evidence type="ECO:0000259" key="5">
    <source>
        <dbReference type="Pfam" id="PF08386"/>
    </source>
</evidence>
<keyword evidence="7" id="KW-1185">Reference proteome</keyword>
<dbReference type="Proteomes" id="UP001602058">
    <property type="component" value="Unassembled WGS sequence"/>
</dbReference>
<dbReference type="InterPro" id="IPR051601">
    <property type="entry name" value="Serine_prot/Carboxylest_S33"/>
</dbReference>
<dbReference type="RefSeq" id="WP_387883042.1">
    <property type="nucleotide sequence ID" value="NZ_JBIAWJ010000001.1"/>
</dbReference>
<keyword evidence="3 6" id="KW-0378">Hydrolase</keyword>
<dbReference type="EMBL" id="JBIAWJ010000001">
    <property type="protein sequence ID" value="MFF4520429.1"/>
    <property type="molecule type" value="Genomic_DNA"/>
</dbReference>
<evidence type="ECO:0000256" key="2">
    <source>
        <dbReference type="ARBA" id="ARBA00022729"/>
    </source>
</evidence>
<keyword evidence="2" id="KW-0732">Signal</keyword>
<feature type="region of interest" description="Disordered" evidence="4">
    <location>
        <begin position="1"/>
        <end position="30"/>
    </location>
</feature>
<dbReference type="InterPro" id="IPR013595">
    <property type="entry name" value="Pept_S33_TAP-like_C"/>
</dbReference>
<accession>A0ABW6UCZ1</accession>
<evidence type="ECO:0000256" key="1">
    <source>
        <dbReference type="ARBA" id="ARBA00010088"/>
    </source>
</evidence>
<dbReference type="SUPFAM" id="SSF53474">
    <property type="entry name" value="alpha/beta-Hydrolases"/>
    <property type="match status" value="1"/>
</dbReference>
<sequence>MHIRSCPRLPSSGTTTHARPHARPDRRNRTLRTLRTTTGFLLASALLVSACSLGSSTSAASATRATTGTTTPGTTARSGTPALHALPGATPSALTPYYGQKLTWRSCGGRGFECATLKAPLDYATPGRGDLRLAVSRKKATGPGKRLGSLLLNPGGPGSAAVGYLQSYAGIAYPAAVRARYDLVAVDPRGVAGSEPVECLSGRRMDAYTQTDFTPDDRRETDELVSAFKEFANGCGAQAPRLLRHVSTVEAARDMDILRAVLGDKRLTYVGASYGTFLGATYAELFPERVGRLVLDGAMDPSLPARKLNEDQTAGFETAFRSFAKDCVRQRDCPLGGADATPAEAGRKLKAFLGRLDAKPIPAGDSGGRALGESLATTGVVAAMYNEKSWPRLRQALTRAIDHRDGSGLLALSDGYYERGADGEYANLMSANAAVNCLDSPSAFSTPEQARRALPAFEKASPVFGRFLAWSSLSCAYWPVMPTGTPHRIAAKGAAPIIVVGTTRDPATPYHWARALASQLSSGRLLTYDGDGHTAYGRGSRCIDSAINTYLLDGTPPTRGKRCSQA</sequence>
<evidence type="ECO:0000313" key="7">
    <source>
        <dbReference type="Proteomes" id="UP001602058"/>
    </source>
</evidence>
<dbReference type="PANTHER" id="PTHR43248:SF29">
    <property type="entry name" value="TRIPEPTIDYL AMINOPEPTIDASE"/>
    <property type="match status" value="1"/>
</dbReference>
<feature type="region of interest" description="Disordered" evidence="4">
    <location>
        <begin position="59"/>
        <end position="81"/>
    </location>
</feature>